<gene>
    <name evidence="2" type="ORF">CLV92_11055</name>
</gene>
<dbReference type="InterPro" id="IPR042271">
    <property type="entry name" value="Zinicin_2_N"/>
</dbReference>
<dbReference type="RefSeq" id="WP_104433675.1">
    <property type="nucleotide sequence ID" value="NZ_PTJD01000010.1"/>
</dbReference>
<proteinExistence type="predicted"/>
<evidence type="ECO:0000256" key="1">
    <source>
        <dbReference type="SAM" id="MobiDB-lite"/>
    </source>
</evidence>
<protein>
    <submittedName>
        <fullName evidence="2">Putative hydrolase/coenzyme F420 biosynthesis associated uncharacterized protein</fullName>
    </submittedName>
</protein>
<dbReference type="EMBL" id="PTJD01000010">
    <property type="protein sequence ID" value="PPK93427.1"/>
    <property type="molecule type" value="Genomic_DNA"/>
</dbReference>
<evidence type="ECO:0000313" key="2">
    <source>
        <dbReference type="EMBL" id="PPK93427.1"/>
    </source>
</evidence>
<reference evidence="2 3" key="1">
    <citation type="submission" date="2018-02" db="EMBL/GenBank/DDBJ databases">
        <title>Genomic Encyclopedia of Archaeal and Bacterial Type Strains, Phase II (KMG-II): from individual species to whole genera.</title>
        <authorList>
            <person name="Goeker M."/>
        </authorList>
    </citation>
    <scope>NUCLEOTIDE SEQUENCE [LARGE SCALE GENOMIC DNA]</scope>
    <source>
        <strain evidence="2 3">DSM 22857</strain>
    </source>
</reference>
<keyword evidence="2" id="KW-0378">Hydrolase</keyword>
<dbReference type="AlphaFoldDB" id="A0A2S6IGV3"/>
<dbReference type="InterPro" id="IPR018766">
    <property type="entry name" value="Zinicin_2"/>
</dbReference>
<dbReference type="NCBIfam" id="TIGR03624">
    <property type="entry name" value="putative hydrolase"/>
    <property type="match status" value="1"/>
</dbReference>
<comment type="caution">
    <text evidence="2">The sequence shown here is derived from an EMBL/GenBank/DDBJ whole genome shotgun (WGS) entry which is preliminary data.</text>
</comment>
<dbReference type="Pfam" id="PF10103">
    <property type="entry name" value="Zincin_2"/>
    <property type="match status" value="1"/>
</dbReference>
<sequence length="388" mass="41233">MTAGTDGQDTTHPAHGAAGAGAGATTVAVGSLVDFELAARTAARLVRPGPAVSRDEADDAVAALRASALAAVGPVAEVARLQRDPDVAEGPVLVVDRASWARANVEGFEALLGPVRVPLPERRGPRAVPLDRAAVAVGRRTTGAELGGLLAVLGSRVLGQFDAFSGADEGRPGRLLLVAPNVLQVERELDVPPADFRLWVCLHEETHRLQFGANPWLRGWVLEEARSLAADLLGQPRALAERLQDVVRRLPELLRGGDDGPGTGVLDLVQSPSQRERVRSMVAVMSLLEGHADVVMDDVGPQVVPSVARIRKRFTQRRRGRGGLDQVTRRLLGLDAKTRQYADGARFVRGVVAEVGMEGVNAVWQGPHTLPTPAEIADPAAWVRRVHG</sequence>
<dbReference type="GO" id="GO:0016787">
    <property type="term" value="F:hydrolase activity"/>
    <property type="evidence" value="ECO:0007669"/>
    <property type="project" value="UniProtKB-KW"/>
</dbReference>
<accession>A0A2S6IGV3</accession>
<dbReference type="InterPro" id="IPR022454">
    <property type="entry name" value="CHP03883_F420-assoc"/>
</dbReference>
<feature type="region of interest" description="Disordered" evidence="1">
    <location>
        <begin position="1"/>
        <end position="20"/>
    </location>
</feature>
<dbReference type="NCBIfam" id="TIGR03883">
    <property type="entry name" value="DUF2342_F420"/>
    <property type="match status" value="1"/>
</dbReference>
<dbReference type="PANTHER" id="PTHR39420:SF1">
    <property type="entry name" value="HYDROLASE"/>
    <property type="match status" value="1"/>
</dbReference>
<name>A0A2S6IGV3_9ACTN</name>
<dbReference type="PANTHER" id="PTHR39420">
    <property type="match status" value="1"/>
</dbReference>
<evidence type="ECO:0000313" key="3">
    <source>
        <dbReference type="Proteomes" id="UP000239485"/>
    </source>
</evidence>
<keyword evidence="3" id="KW-1185">Reference proteome</keyword>
<feature type="compositionally biased region" description="Low complexity" evidence="1">
    <location>
        <begin position="10"/>
        <end position="20"/>
    </location>
</feature>
<dbReference type="SUPFAM" id="SSF55486">
    <property type="entry name" value="Metalloproteases ('zincins'), catalytic domain"/>
    <property type="match status" value="1"/>
</dbReference>
<dbReference type="Gene3D" id="1.20.150.30">
    <property type="entry name" value="Zincin-like metallopeptidase, N-terminal domain"/>
    <property type="match status" value="1"/>
</dbReference>
<dbReference type="Proteomes" id="UP000239485">
    <property type="component" value="Unassembled WGS sequence"/>
</dbReference>
<dbReference type="OrthoDB" id="142939at2"/>
<organism evidence="2 3">
    <name type="scientific">Kineococcus xinjiangensis</name>
    <dbReference type="NCBI Taxonomy" id="512762"/>
    <lineage>
        <taxon>Bacteria</taxon>
        <taxon>Bacillati</taxon>
        <taxon>Actinomycetota</taxon>
        <taxon>Actinomycetes</taxon>
        <taxon>Kineosporiales</taxon>
        <taxon>Kineosporiaceae</taxon>
        <taxon>Kineococcus</taxon>
    </lineage>
</organism>